<dbReference type="SUPFAM" id="SSF52058">
    <property type="entry name" value="L domain-like"/>
    <property type="match status" value="2"/>
</dbReference>
<keyword evidence="3" id="KW-1003">Cell membrane</keyword>
<feature type="chain" id="PRO_5019013284" evidence="13">
    <location>
        <begin position="29"/>
        <end position="1117"/>
    </location>
</feature>
<dbReference type="Pfam" id="PF13855">
    <property type="entry name" value="LRR_8"/>
    <property type="match status" value="2"/>
</dbReference>
<feature type="domain" description="Disease resistance R13L4/SHOC-2-like LRR" evidence="15">
    <location>
        <begin position="146"/>
        <end position="370"/>
    </location>
</feature>
<feature type="transmembrane region" description="Helical" evidence="12">
    <location>
        <begin position="1061"/>
        <end position="1082"/>
    </location>
</feature>
<dbReference type="PANTHER" id="PTHR48063:SF98">
    <property type="entry name" value="LRR RECEPTOR-LIKE SERINE_THREONINE-PROTEIN KINASE FLS2"/>
    <property type="match status" value="1"/>
</dbReference>
<keyword evidence="10 16" id="KW-0675">Receptor</keyword>
<evidence type="ECO:0000256" key="1">
    <source>
        <dbReference type="ARBA" id="ARBA00004251"/>
    </source>
</evidence>
<keyword evidence="9 12" id="KW-0472">Membrane</keyword>
<evidence type="ECO:0000259" key="15">
    <source>
        <dbReference type="Pfam" id="PF23598"/>
    </source>
</evidence>
<reference evidence="16 17" key="1">
    <citation type="submission" date="2018-09" db="EMBL/GenBank/DDBJ databases">
        <title>A high-quality reference genome of wild soybean provides a powerful tool to mine soybean genomes.</title>
        <authorList>
            <person name="Xie M."/>
            <person name="Chung C.Y.L."/>
            <person name="Li M.-W."/>
            <person name="Wong F.-L."/>
            <person name="Chan T.-F."/>
            <person name="Lam H.-M."/>
        </authorList>
    </citation>
    <scope>NUCLEOTIDE SEQUENCE [LARGE SCALE GENOMIC DNA]</scope>
    <source>
        <strain evidence="17">cv. W05</strain>
        <tissue evidence="16">Hypocotyl of etiolated seedlings</tissue>
    </source>
</reference>
<dbReference type="SMART" id="SM00369">
    <property type="entry name" value="LRR_TYP"/>
    <property type="match status" value="11"/>
</dbReference>
<dbReference type="SUPFAM" id="SSF52047">
    <property type="entry name" value="RNI-like"/>
    <property type="match status" value="1"/>
</dbReference>
<dbReference type="Pfam" id="PF23598">
    <property type="entry name" value="LRR_14"/>
    <property type="match status" value="1"/>
</dbReference>
<dbReference type="PANTHER" id="PTHR48063">
    <property type="entry name" value="LRR RECEPTOR-LIKE KINASE"/>
    <property type="match status" value="1"/>
</dbReference>
<dbReference type="InterPro" id="IPR003591">
    <property type="entry name" value="Leu-rich_rpt_typical-subtyp"/>
</dbReference>
<proteinExistence type="inferred from homology"/>
<dbReference type="InterPro" id="IPR055414">
    <property type="entry name" value="LRR_R13L4/SHOC2-like"/>
</dbReference>
<evidence type="ECO:0000256" key="7">
    <source>
        <dbReference type="ARBA" id="ARBA00022737"/>
    </source>
</evidence>
<comment type="similarity">
    <text evidence="2">Belongs to the RLP family.</text>
</comment>
<evidence type="ECO:0000256" key="4">
    <source>
        <dbReference type="ARBA" id="ARBA00022614"/>
    </source>
</evidence>
<evidence type="ECO:0000256" key="6">
    <source>
        <dbReference type="ARBA" id="ARBA00022729"/>
    </source>
</evidence>
<keyword evidence="5 12" id="KW-0812">Transmembrane</keyword>
<keyword evidence="17" id="KW-1185">Reference proteome</keyword>
<dbReference type="Gramene" id="XM_028352227.1">
    <property type="protein sequence ID" value="XP_028208028.1"/>
    <property type="gene ID" value="LOC114391197"/>
</dbReference>
<organism evidence="16 17">
    <name type="scientific">Glycine soja</name>
    <name type="common">Wild soybean</name>
    <dbReference type="NCBI Taxonomy" id="3848"/>
    <lineage>
        <taxon>Eukaryota</taxon>
        <taxon>Viridiplantae</taxon>
        <taxon>Streptophyta</taxon>
        <taxon>Embryophyta</taxon>
        <taxon>Tracheophyta</taxon>
        <taxon>Spermatophyta</taxon>
        <taxon>Magnoliopsida</taxon>
        <taxon>eudicotyledons</taxon>
        <taxon>Gunneridae</taxon>
        <taxon>Pentapetalae</taxon>
        <taxon>rosids</taxon>
        <taxon>fabids</taxon>
        <taxon>Fabales</taxon>
        <taxon>Fabaceae</taxon>
        <taxon>Papilionoideae</taxon>
        <taxon>50 kb inversion clade</taxon>
        <taxon>NPAAA clade</taxon>
        <taxon>indigoferoid/millettioid clade</taxon>
        <taxon>Phaseoleae</taxon>
        <taxon>Glycine</taxon>
        <taxon>Glycine subgen. Soja</taxon>
    </lineage>
</organism>
<keyword evidence="4" id="KW-0433">Leucine-rich repeat</keyword>
<evidence type="ECO:0000256" key="9">
    <source>
        <dbReference type="ARBA" id="ARBA00023136"/>
    </source>
</evidence>
<keyword evidence="6 13" id="KW-0732">Signal</keyword>
<dbReference type="FunFam" id="3.80.10.10:FF:001347">
    <property type="entry name" value="LRR receptor-like serine/threonine-protein kinase GSO2"/>
    <property type="match status" value="1"/>
</dbReference>
<dbReference type="FunFam" id="3.80.10.10:FF:000129">
    <property type="entry name" value="Leucine-rich repeat receptor-like kinase"/>
    <property type="match status" value="1"/>
</dbReference>
<accession>A0A445GK21</accession>
<name>A0A445GK21_GLYSO</name>
<dbReference type="Pfam" id="PF00560">
    <property type="entry name" value="LRR_1"/>
    <property type="match status" value="6"/>
</dbReference>
<comment type="subcellular location">
    <subcellularLocation>
        <location evidence="1">Cell membrane</location>
        <topology evidence="1">Single-pass type I membrane protein</topology>
    </subcellularLocation>
</comment>
<dbReference type="PRINTS" id="PR00019">
    <property type="entry name" value="LEURICHRPT"/>
</dbReference>
<dbReference type="Proteomes" id="UP000289340">
    <property type="component" value="Chromosome 16"/>
</dbReference>
<evidence type="ECO:0000256" key="12">
    <source>
        <dbReference type="SAM" id="Phobius"/>
    </source>
</evidence>
<evidence type="ECO:0000256" key="3">
    <source>
        <dbReference type="ARBA" id="ARBA00022475"/>
    </source>
</evidence>
<evidence type="ECO:0000256" key="8">
    <source>
        <dbReference type="ARBA" id="ARBA00022989"/>
    </source>
</evidence>
<feature type="domain" description="Leucine-rich repeat-containing N-terminal plant-type" evidence="14">
    <location>
        <begin position="37"/>
        <end position="74"/>
    </location>
</feature>
<dbReference type="FunFam" id="3.80.10.10:FF:000383">
    <property type="entry name" value="Leucine-rich repeat receptor protein kinase EMS1"/>
    <property type="match status" value="1"/>
</dbReference>
<dbReference type="FunFam" id="3.80.10.10:FF:000041">
    <property type="entry name" value="LRR receptor-like serine/threonine-protein kinase ERECTA"/>
    <property type="match status" value="1"/>
</dbReference>
<dbReference type="Gene3D" id="3.80.10.10">
    <property type="entry name" value="Ribonuclease Inhibitor"/>
    <property type="match status" value="4"/>
</dbReference>
<dbReference type="SMR" id="A0A445GK21"/>
<dbReference type="GO" id="GO:0007165">
    <property type="term" value="P:signal transduction"/>
    <property type="evidence" value="ECO:0007669"/>
    <property type="project" value="UniProtKB-ARBA"/>
</dbReference>
<dbReference type="InterPro" id="IPR046956">
    <property type="entry name" value="RLP23-like"/>
</dbReference>
<evidence type="ECO:0000313" key="16">
    <source>
        <dbReference type="EMBL" id="RZB61572.1"/>
    </source>
</evidence>
<keyword evidence="8 12" id="KW-1133">Transmembrane helix</keyword>
<gene>
    <name evidence="16" type="ORF">D0Y65_044049</name>
</gene>
<keyword evidence="7" id="KW-0677">Repeat</keyword>
<dbReference type="FunFam" id="3.80.10.10:FF:000111">
    <property type="entry name" value="LRR receptor-like serine/threonine-protein kinase ERECTA"/>
    <property type="match status" value="1"/>
</dbReference>
<evidence type="ECO:0000313" key="17">
    <source>
        <dbReference type="Proteomes" id="UP000289340"/>
    </source>
</evidence>
<dbReference type="GO" id="GO:0005886">
    <property type="term" value="C:plasma membrane"/>
    <property type="evidence" value="ECO:0007669"/>
    <property type="project" value="UniProtKB-SubCell"/>
</dbReference>
<feature type="signal peptide" evidence="13">
    <location>
        <begin position="1"/>
        <end position="28"/>
    </location>
</feature>
<dbReference type="AlphaFoldDB" id="A0A445GK21"/>
<sequence length="1117" mass="125252">MPTINPVGLKFMEGIITFMMMMLQVVVSAQDHIMCIQTEREALLQFKAALLDHYGMLSSWTTSDCCQWQGIRCSNLTAHVLMLDLHSLGLRGEIHQSLMELQQLNYLNLSWNSFQGRGIPEFLGSLTNLRYLDLSHSDFEGKIPTQFGSLSHLKYLNLAGNYYLEGSIPRQLGNLSQLQHLDLRANQFEGNIPSQIGNLSQLQHLDLSYNSFEGSIPSQLGNLSNLQKLYLGGSYYDDDGALKIDDGDHWLSNLISLTHLSFDSISNLNTSHSFLQMIAKLPKLRELSLIHCSLSDHFILSLRPSKFNFSSSLSRLDLSWNSFTSSMILQWLSNVTSNLVELDLSNNLLEGSTSNHFGRVMNSLEHLDLSYNIFKGEDLKSLANICTLHSLYMPANHLTEDLPSILHNLSSGCVRHSLQDLVLSFNQITGSLPDLSVFSSLKILVLDMNQLSGNIPEGIRLPIHLESLSIQSNTLEGGIPKSFGNACALRSLYMSGNNLNKELSVIIHQLSGCARFSLQELNLRGNQINGTLPDLSIFSALKTLDLSENQLNDKIPESTKLPSLLESLSITSNILEGGIPKSFGNACALRSLDMSNNSLSEEFPMIIHHLSGCARYSLEQLYLGMNQINDTLPDLSIFSSLRELYLYGNKLNGEISKDIKFPPQLEVLYMQSNSLKGVLTDYHFANMSKLDILDLSENSLLALAFSQNWVPPFQLSHIGLRSCKLGRVFPKWLNTQNQIEYIDISNNHFSGKIPDCWSHFKSLSYLDLSHNNFSGRIPTSMGSLVDLRALLLRNNNLSNEIPFSLRSCTNLVVLDIAENRLSGSIPDWIGSELQELKFLSLRRNHFHGSLPLKICYLSNIQLLDLSLNNMSGQIPKCIKIFTSMTQKTSATIFFIELRDFNVHLMWKGSEQMFKKNVLSLLKGIDLSSNHFSGEIPIEIESLFELVSLNLSRNNLTGKIPSNIGKLTSLDFLDLSRNQLVGSIPSSLTQIDRLSMLDLSHNNLSGEIPTGTQLQSFNASCYEDNLYLCGPPLKKLCIDGKPAQEPIVKLLEDEKLLFAREFYISMAIGFVTSFWGVFGSILIKRSWRHVYFKFLNNLSDNIYVKVAVFANKISKVHG</sequence>
<dbReference type="EMBL" id="QZWG01000016">
    <property type="protein sequence ID" value="RZB61572.1"/>
    <property type="molecule type" value="Genomic_DNA"/>
</dbReference>
<dbReference type="InterPro" id="IPR001611">
    <property type="entry name" value="Leu-rich_rpt"/>
</dbReference>
<dbReference type="Pfam" id="PF08263">
    <property type="entry name" value="LRRNT_2"/>
    <property type="match status" value="1"/>
</dbReference>
<evidence type="ECO:0000256" key="2">
    <source>
        <dbReference type="ARBA" id="ARBA00009592"/>
    </source>
</evidence>
<evidence type="ECO:0000256" key="5">
    <source>
        <dbReference type="ARBA" id="ARBA00022692"/>
    </source>
</evidence>
<evidence type="ECO:0000256" key="10">
    <source>
        <dbReference type="ARBA" id="ARBA00023170"/>
    </source>
</evidence>
<keyword evidence="11" id="KW-0325">Glycoprotein</keyword>
<dbReference type="PROSITE" id="PS51450">
    <property type="entry name" value="LRR"/>
    <property type="match status" value="4"/>
</dbReference>
<dbReference type="InterPro" id="IPR032675">
    <property type="entry name" value="LRR_dom_sf"/>
</dbReference>
<dbReference type="InterPro" id="IPR013210">
    <property type="entry name" value="LRR_N_plant-typ"/>
</dbReference>
<evidence type="ECO:0000256" key="13">
    <source>
        <dbReference type="SAM" id="SignalP"/>
    </source>
</evidence>
<evidence type="ECO:0000256" key="11">
    <source>
        <dbReference type="ARBA" id="ARBA00023180"/>
    </source>
</evidence>
<protein>
    <submittedName>
        <fullName evidence="16">Receptor-like protein EIX1</fullName>
    </submittedName>
</protein>
<comment type="caution">
    <text evidence="16">The sequence shown here is derived from an EMBL/GenBank/DDBJ whole genome shotgun (WGS) entry which is preliminary data.</text>
</comment>
<evidence type="ECO:0000259" key="14">
    <source>
        <dbReference type="Pfam" id="PF08263"/>
    </source>
</evidence>